<keyword evidence="7" id="KW-1185">Reference proteome</keyword>
<dbReference type="CDD" id="cd10977">
    <property type="entry name" value="CE4_PuuE_SpCDA1"/>
    <property type="match status" value="1"/>
</dbReference>
<evidence type="ECO:0000256" key="3">
    <source>
        <dbReference type="ARBA" id="ARBA00020071"/>
    </source>
</evidence>
<evidence type="ECO:0000313" key="6">
    <source>
        <dbReference type="EMBL" id="MDQ0391941.1"/>
    </source>
</evidence>
<dbReference type="Gene3D" id="3.20.20.370">
    <property type="entry name" value="Glycoside hydrolase/deacetylase"/>
    <property type="match status" value="1"/>
</dbReference>
<gene>
    <name evidence="6" type="ORF">J3R73_001733</name>
</gene>
<sequence>MEYPKMSYEVRRDIVGYGRNPPHPRWKNDARIAINFVLNIEEGTEYSIGDGDGFAEATLTEFDASYVPRGDRDLAAESMFEYGSRVGVWRVLRLFEERGLPLTLNACALAVERHPELAAAIRDRNYDICCHGWRWVDHFLLPAEVERRHILDAIASLERTVGRRPLGWCCRTGPSVNTRRLLKEIGGFLYDSDAYNDELPYWVDVEGLDHLVVPYTHTHNDSKYAPGPFATAGDYETWHRDAFDWLYREGATAPKMMSVGLHARMIGHPARMAGLARFLDHIARHADVWVCERIEIAEHWRAHHPPRA</sequence>
<dbReference type="InterPro" id="IPR017625">
    <property type="entry name" value="PuuE"/>
</dbReference>
<dbReference type="Pfam" id="PF01522">
    <property type="entry name" value="Polysacc_deac_1"/>
    <property type="match status" value="1"/>
</dbReference>
<dbReference type="Proteomes" id="UP001237448">
    <property type="component" value="Unassembled WGS sequence"/>
</dbReference>
<dbReference type="InterPro" id="IPR011330">
    <property type="entry name" value="Glyco_hydro/deAcase_b/a-brl"/>
</dbReference>
<feature type="domain" description="NodB homology" evidence="5">
    <location>
        <begin position="74"/>
        <end position="291"/>
    </location>
</feature>
<evidence type="ECO:0000256" key="2">
    <source>
        <dbReference type="ARBA" id="ARBA00010973"/>
    </source>
</evidence>
<accession>A0ABU0FBL1</accession>
<evidence type="ECO:0000256" key="1">
    <source>
        <dbReference type="ARBA" id="ARBA00003236"/>
    </source>
</evidence>
<comment type="caution">
    <text evidence="6">The sequence shown here is derived from an EMBL/GenBank/DDBJ whole genome shotgun (WGS) entry which is preliminary data.</text>
</comment>
<dbReference type="EMBL" id="JAUSVK010000001">
    <property type="protein sequence ID" value="MDQ0391941.1"/>
    <property type="molecule type" value="Genomic_DNA"/>
</dbReference>
<comment type="similarity">
    <text evidence="2">Belongs to the polysaccharide deacetylase family.</text>
</comment>
<dbReference type="SUPFAM" id="SSF88713">
    <property type="entry name" value="Glycoside hydrolase/deacetylase"/>
    <property type="match status" value="1"/>
</dbReference>
<dbReference type="PANTHER" id="PTHR43123">
    <property type="entry name" value="POLYSACCHARIDE DEACETYLASE-RELATED"/>
    <property type="match status" value="1"/>
</dbReference>
<dbReference type="RefSeq" id="WP_307425065.1">
    <property type="nucleotide sequence ID" value="NZ_JAUSVK010000001.1"/>
</dbReference>
<comment type="function">
    <text evidence="1">Is involved in generating a small heat-stable compound (Nod), an acylated oligomer of N-acetylglucosamine, that stimulates mitosis in various plant protoplasts.</text>
</comment>
<evidence type="ECO:0000259" key="5">
    <source>
        <dbReference type="PROSITE" id="PS51677"/>
    </source>
</evidence>
<dbReference type="InterPro" id="IPR002509">
    <property type="entry name" value="NODB_dom"/>
</dbReference>
<reference evidence="6 7" key="1">
    <citation type="submission" date="2023-07" db="EMBL/GenBank/DDBJ databases">
        <title>Genomic Encyclopedia of Type Strains, Phase IV (KMG-IV): sequencing the most valuable type-strain genomes for metagenomic binning, comparative biology and taxonomic classification.</title>
        <authorList>
            <person name="Goeker M."/>
        </authorList>
    </citation>
    <scope>NUCLEOTIDE SEQUENCE [LARGE SCALE GENOMIC DNA]</scope>
    <source>
        <strain evidence="6 7">DSM 5896</strain>
    </source>
</reference>
<evidence type="ECO:0000256" key="4">
    <source>
        <dbReference type="ARBA" id="ARBA00032976"/>
    </source>
</evidence>
<protein>
    <recommendedName>
        <fullName evidence="3">Chitooligosaccharide deacetylase</fullName>
    </recommendedName>
    <alternativeName>
        <fullName evidence="4">Nodulation protein B</fullName>
    </alternativeName>
</protein>
<evidence type="ECO:0000313" key="7">
    <source>
        <dbReference type="Proteomes" id="UP001237448"/>
    </source>
</evidence>
<dbReference type="PROSITE" id="PS51677">
    <property type="entry name" value="NODB"/>
    <property type="match status" value="1"/>
</dbReference>
<dbReference type="PANTHER" id="PTHR43123:SF1">
    <property type="entry name" value="POLYSACCHARIDE DEACETYLASE-RELATED"/>
    <property type="match status" value="1"/>
</dbReference>
<organism evidence="6 7">
    <name type="scientific">Labrys monachus</name>
    <dbReference type="NCBI Taxonomy" id="217067"/>
    <lineage>
        <taxon>Bacteria</taxon>
        <taxon>Pseudomonadati</taxon>
        <taxon>Pseudomonadota</taxon>
        <taxon>Alphaproteobacteria</taxon>
        <taxon>Hyphomicrobiales</taxon>
        <taxon>Xanthobacteraceae</taxon>
        <taxon>Labrys</taxon>
    </lineage>
</organism>
<name>A0ABU0FBL1_9HYPH</name>
<proteinExistence type="inferred from homology"/>